<reference evidence="2 3" key="1">
    <citation type="submission" date="2018-05" db="EMBL/GenBank/DDBJ databases">
        <title>Genomic Encyclopedia of Type Strains, Phase IV (KMG-IV): sequencing the most valuable type-strain genomes for metagenomic binning, comparative biology and taxonomic classification.</title>
        <authorList>
            <person name="Goeker M."/>
        </authorList>
    </citation>
    <scope>NUCLEOTIDE SEQUENCE [LARGE SCALE GENOMIC DNA]</scope>
    <source>
        <strain evidence="2 3">DSM 45480</strain>
    </source>
</reference>
<organism evidence="2 3">
    <name type="scientific">Lentzea atacamensis</name>
    <dbReference type="NCBI Taxonomy" id="531938"/>
    <lineage>
        <taxon>Bacteria</taxon>
        <taxon>Bacillati</taxon>
        <taxon>Actinomycetota</taxon>
        <taxon>Actinomycetes</taxon>
        <taxon>Pseudonocardiales</taxon>
        <taxon>Pseudonocardiaceae</taxon>
        <taxon>Lentzea</taxon>
    </lineage>
</organism>
<proteinExistence type="predicted"/>
<sequence length="205" mass="23587">MTQLDVNSHPFPHSVVDGWWDQNLLRDVLGEFPDPNAHGWRRYSNGNERKLEGPPALWGDRTRELFDLIEQQTPVLEAAYGITGLHMETIGGGYHCIAPGGYLAIHTDFNRSTKTRRHRRLNLLIYLNEAWDDEGGHLELWDAEERVVSVAPEFNRTVVFETSDRSWHGHSLPAQRWRRSVAAYFFTEEAPPGYRGDQSTVWHAP</sequence>
<name>A0A316HTW5_9PSEU</name>
<evidence type="ECO:0000313" key="3">
    <source>
        <dbReference type="Proteomes" id="UP000246005"/>
    </source>
</evidence>
<dbReference type="AlphaFoldDB" id="A0A316HTW5"/>
<dbReference type="Pfam" id="PF13640">
    <property type="entry name" value="2OG-FeII_Oxy_3"/>
    <property type="match status" value="1"/>
</dbReference>
<protein>
    <submittedName>
        <fullName evidence="2">Rps23 Pro-64 3,4-dihydroxylase Tpa1-like proline 4-hydroxylase</fullName>
    </submittedName>
</protein>
<dbReference type="EMBL" id="QGHB01000016">
    <property type="protein sequence ID" value="PWK81722.1"/>
    <property type="molecule type" value="Genomic_DNA"/>
</dbReference>
<evidence type="ECO:0000313" key="2">
    <source>
        <dbReference type="EMBL" id="PWK81722.1"/>
    </source>
</evidence>
<feature type="domain" description="Prolyl 4-hydroxylase alpha subunit Fe(2+) 2OG dioxygenase" evidence="1">
    <location>
        <begin position="94"/>
        <end position="185"/>
    </location>
</feature>
<dbReference type="Proteomes" id="UP000246005">
    <property type="component" value="Unassembled WGS sequence"/>
</dbReference>
<comment type="caution">
    <text evidence="2">The sequence shown here is derived from an EMBL/GenBank/DDBJ whole genome shotgun (WGS) entry which is preliminary data.</text>
</comment>
<accession>A0A316HTW5</accession>
<dbReference type="RefSeq" id="WP_109641191.1">
    <property type="nucleotide sequence ID" value="NZ_QGHB01000016.1"/>
</dbReference>
<gene>
    <name evidence="2" type="ORF">C8D88_116134</name>
</gene>
<dbReference type="Gene3D" id="2.60.120.620">
    <property type="entry name" value="q2cbj1_9rhob like domain"/>
    <property type="match status" value="1"/>
</dbReference>
<evidence type="ECO:0000259" key="1">
    <source>
        <dbReference type="Pfam" id="PF13640"/>
    </source>
</evidence>
<dbReference type="InterPro" id="IPR044862">
    <property type="entry name" value="Pro_4_hyd_alph_FE2OG_OXY"/>
</dbReference>